<dbReference type="EMBL" id="FSRJ01000003">
    <property type="protein sequence ID" value="SIO04227.1"/>
    <property type="molecule type" value="Genomic_DNA"/>
</dbReference>
<dbReference type="InterPro" id="IPR021243">
    <property type="entry name" value="DUF2804"/>
</dbReference>
<keyword evidence="2" id="KW-1185">Reference proteome</keyword>
<dbReference type="AlphaFoldDB" id="A0A1N6G9S7"/>
<dbReference type="PANTHER" id="PTHR35868:SF3">
    <property type="entry name" value="DUF2804 DOMAIN-CONTAINING PROTEIN"/>
    <property type="match status" value="1"/>
</dbReference>
<proteinExistence type="predicted"/>
<gene>
    <name evidence="1" type="ORF">SAMN05443544_2404</name>
</gene>
<reference evidence="2" key="1">
    <citation type="submission" date="2016-11" db="EMBL/GenBank/DDBJ databases">
        <authorList>
            <person name="Varghese N."/>
            <person name="Submissions S."/>
        </authorList>
    </citation>
    <scope>NUCLEOTIDE SEQUENCE [LARGE SCALE GENOMIC DNA]</scope>
    <source>
        <strain evidence="2">DSM 8595</strain>
    </source>
</reference>
<name>A0A1N6G9S7_9MICO</name>
<dbReference type="STRING" id="232089.SAMN05443544_2404"/>
<sequence length="346" mass="37696">MDDAATRLTHEREISEPVSLTLPNGRLNRAAVGWTRHPLHDTSGIRPGGTGTGRNKRWEYWGITTPDHIVAVTVAMLDYATLNQVWVFDRAASTDIDASAITPLSRGVDLPGSLGVGAGAPAATARVPGIETTITDDTAGTRIVATTKRVAIDIVAERPAGHEALGVVVPWSDTRFQYTVKDVARPARGTVTIDGVTHELPAGESWAVLDHGRGRWPYSMRWHWGAASGIEHGRRLGLQLGGLWTDGTGSTENALSVDGRLHKLGAELDWRFDPSDWLRPWTITGDRVELTFTPFHDRYAKTALGVIHTETHQCFGTYRGTVTDDSGTAVPVEALTGWAEFVKNRW</sequence>
<dbReference type="Proteomes" id="UP000184699">
    <property type="component" value="Unassembled WGS sequence"/>
</dbReference>
<dbReference type="PANTHER" id="PTHR35868">
    <property type="entry name" value="DUF2804 DOMAIN-CONTAINING PROTEIN-RELATED"/>
    <property type="match status" value="1"/>
</dbReference>
<protein>
    <recommendedName>
        <fullName evidence="3">DUF2804 domain-containing protein</fullName>
    </recommendedName>
</protein>
<evidence type="ECO:0000313" key="1">
    <source>
        <dbReference type="EMBL" id="SIO04227.1"/>
    </source>
</evidence>
<evidence type="ECO:0000313" key="2">
    <source>
        <dbReference type="Proteomes" id="UP000184699"/>
    </source>
</evidence>
<dbReference type="OrthoDB" id="9762066at2"/>
<accession>A0A1N6G9S7</accession>
<dbReference type="RefSeq" id="WP_074260569.1">
    <property type="nucleotide sequence ID" value="NZ_FSRJ01000003.1"/>
</dbReference>
<dbReference type="Pfam" id="PF10974">
    <property type="entry name" value="DUF2804"/>
    <property type="match status" value="1"/>
</dbReference>
<evidence type="ECO:0008006" key="3">
    <source>
        <dbReference type="Google" id="ProtNLM"/>
    </source>
</evidence>
<organism evidence="1 2">
    <name type="scientific">Agromyces cerinus subsp. cerinus</name>
    <dbReference type="NCBI Taxonomy" id="232089"/>
    <lineage>
        <taxon>Bacteria</taxon>
        <taxon>Bacillati</taxon>
        <taxon>Actinomycetota</taxon>
        <taxon>Actinomycetes</taxon>
        <taxon>Micrococcales</taxon>
        <taxon>Microbacteriaceae</taxon>
        <taxon>Agromyces</taxon>
    </lineage>
</organism>